<feature type="non-terminal residue" evidence="2">
    <location>
        <position position="1"/>
    </location>
</feature>
<name>A0A8J5ZUX5_GALPY</name>
<organism evidence="2 3">
    <name type="scientific">Galemys pyrenaicus</name>
    <name type="common">Iberian desman</name>
    <name type="synonym">Pyrenean desman</name>
    <dbReference type="NCBI Taxonomy" id="202257"/>
    <lineage>
        <taxon>Eukaryota</taxon>
        <taxon>Metazoa</taxon>
        <taxon>Chordata</taxon>
        <taxon>Craniata</taxon>
        <taxon>Vertebrata</taxon>
        <taxon>Euteleostomi</taxon>
        <taxon>Mammalia</taxon>
        <taxon>Eutheria</taxon>
        <taxon>Laurasiatheria</taxon>
        <taxon>Eulipotyphla</taxon>
        <taxon>Talpidae</taxon>
        <taxon>Galemys</taxon>
    </lineage>
</organism>
<evidence type="ECO:0000313" key="3">
    <source>
        <dbReference type="Proteomes" id="UP000700334"/>
    </source>
</evidence>
<dbReference type="InterPro" id="IPR005721">
    <property type="entry name" value="Ribosomal_uL22_euk/arc"/>
</dbReference>
<dbReference type="EMBL" id="JAGFMF010012094">
    <property type="protein sequence ID" value="KAG8507766.1"/>
    <property type="molecule type" value="Genomic_DNA"/>
</dbReference>
<dbReference type="GO" id="GO:0002181">
    <property type="term" value="P:cytoplasmic translation"/>
    <property type="evidence" value="ECO:0007669"/>
    <property type="project" value="TreeGrafter"/>
</dbReference>
<dbReference type="Gene3D" id="3.90.470.10">
    <property type="entry name" value="Ribosomal protein L22/L17"/>
    <property type="match status" value="1"/>
</dbReference>
<protein>
    <submittedName>
        <fullName evidence="2">60S ribosomal protein L17</fullName>
    </submittedName>
</protein>
<keyword evidence="3" id="KW-1185">Reference proteome</keyword>
<dbReference type="SUPFAM" id="SSF54843">
    <property type="entry name" value="Ribosomal protein L22"/>
    <property type="match status" value="1"/>
</dbReference>
<sequence>KWFPMHLTQKNPTKSCKSRSSNLCVHFKNTQEAARVIEGKNVTLSASSSGGAVRAARPKRGAARRIGGPKMNAESLLHMLKTAETHGWVNPFTSVPCHVEMILAEKIVPTPEEEVTQKRTYPEETKETNLWPQNKFSIK</sequence>
<keyword evidence="2" id="KW-0689">Ribosomal protein</keyword>
<comment type="caution">
    <text evidence="2">The sequence shown here is derived from an EMBL/GenBank/DDBJ whole genome shotgun (WGS) entry which is preliminary data.</text>
</comment>
<evidence type="ECO:0000256" key="1">
    <source>
        <dbReference type="SAM" id="MobiDB-lite"/>
    </source>
</evidence>
<dbReference type="GO" id="GO:0022625">
    <property type="term" value="C:cytosolic large ribosomal subunit"/>
    <property type="evidence" value="ECO:0007669"/>
    <property type="project" value="TreeGrafter"/>
</dbReference>
<feature type="compositionally biased region" description="Polar residues" evidence="1">
    <location>
        <begin position="128"/>
        <end position="139"/>
    </location>
</feature>
<feature type="region of interest" description="Disordered" evidence="1">
    <location>
        <begin position="114"/>
        <end position="139"/>
    </location>
</feature>
<dbReference type="PANTHER" id="PTHR11593">
    <property type="entry name" value="60S RIBOSOMAL PROTEIN L17"/>
    <property type="match status" value="1"/>
</dbReference>
<accession>A0A8J5ZUX5</accession>
<keyword evidence="2" id="KW-0687">Ribonucleoprotein</keyword>
<dbReference type="InterPro" id="IPR036394">
    <property type="entry name" value="Ribosomal_uL22_sf"/>
</dbReference>
<dbReference type="GO" id="GO:0003735">
    <property type="term" value="F:structural constituent of ribosome"/>
    <property type="evidence" value="ECO:0007669"/>
    <property type="project" value="InterPro"/>
</dbReference>
<dbReference type="AlphaFoldDB" id="A0A8J5ZUX5"/>
<proteinExistence type="predicted"/>
<gene>
    <name evidence="2" type="ORF">J0S82_016979</name>
</gene>
<dbReference type="Proteomes" id="UP000700334">
    <property type="component" value="Unassembled WGS sequence"/>
</dbReference>
<evidence type="ECO:0000313" key="2">
    <source>
        <dbReference type="EMBL" id="KAG8507766.1"/>
    </source>
</evidence>
<dbReference type="PANTHER" id="PTHR11593:SF11">
    <property type="entry name" value="LARGE RIBOSOMAL SUBUNIT PROTEIN UL22"/>
    <property type="match status" value="1"/>
</dbReference>
<reference evidence="2" key="1">
    <citation type="journal article" date="2021" name="Evol. Appl.">
        <title>The genome of the Pyrenean desman and the effects of bottlenecks and inbreeding on the genomic landscape of an endangered species.</title>
        <authorList>
            <person name="Escoda L."/>
            <person name="Castresana J."/>
        </authorList>
    </citation>
    <scope>NUCLEOTIDE SEQUENCE</scope>
    <source>
        <strain evidence="2">IBE-C5619</strain>
    </source>
</reference>
<feature type="compositionally biased region" description="Basic and acidic residues" evidence="1">
    <location>
        <begin position="115"/>
        <end position="127"/>
    </location>
</feature>